<comment type="similarity">
    <text evidence="1">Belongs to the AB hydrolase superfamily. AB hydrolase 4 family.</text>
</comment>
<dbReference type="Proteomes" id="UP000005207">
    <property type="component" value="Linkage group LG10"/>
</dbReference>
<dbReference type="InterPro" id="IPR050960">
    <property type="entry name" value="AB_hydrolase_4_sf"/>
</dbReference>
<feature type="transmembrane region" description="Helical" evidence="2">
    <location>
        <begin position="36"/>
        <end position="55"/>
    </location>
</feature>
<keyword evidence="4" id="KW-1185">Reference proteome</keyword>
<protein>
    <submittedName>
        <fullName evidence="3">Protein ABHD15</fullName>
    </submittedName>
</protein>
<dbReference type="GeneID" id="102076102"/>
<dbReference type="Ensembl" id="ENSONIT00000068867.1">
    <property type="protein sequence ID" value="ENSONIP00000076400.1"/>
    <property type="gene ID" value="ENSONIG00000029573.1"/>
</dbReference>
<evidence type="ECO:0000313" key="4">
    <source>
        <dbReference type="Proteomes" id="UP000005207"/>
    </source>
</evidence>
<dbReference type="SUPFAM" id="SSF53474">
    <property type="entry name" value="alpha/beta-Hydrolases"/>
    <property type="match status" value="1"/>
</dbReference>
<dbReference type="GO" id="GO:0034338">
    <property type="term" value="F:short-chain carboxylesterase activity"/>
    <property type="evidence" value="ECO:0007669"/>
    <property type="project" value="TreeGrafter"/>
</dbReference>
<keyword evidence="2" id="KW-1133">Transmembrane helix</keyword>
<evidence type="ECO:0000256" key="1">
    <source>
        <dbReference type="ARBA" id="ARBA00010884"/>
    </source>
</evidence>
<dbReference type="InParanoid" id="A0A669EYR8"/>
<dbReference type="Gene3D" id="3.40.50.1820">
    <property type="entry name" value="alpha/beta hydrolase"/>
    <property type="match status" value="1"/>
</dbReference>
<dbReference type="OrthoDB" id="247542at2759"/>
<dbReference type="GO" id="GO:0047372">
    <property type="term" value="F:monoacylglycerol lipase activity"/>
    <property type="evidence" value="ECO:0007669"/>
    <property type="project" value="TreeGrafter"/>
</dbReference>
<reference evidence="4" key="1">
    <citation type="submission" date="2012-01" db="EMBL/GenBank/DDBJ databases">
        <title>The Genome Sequence of Oreochromis niloticus (Nile Tilapia).</title>
        <authorList>
            <consortium name="Broad Institute Genome Assembly Team"/>
            <consortium name="Broad Institute Sequencing Platform"/>
            <person name="Di Palma F."/>
            <person name="Johnson J."/>
            <person name="Lander E.S."/>
            <person name="Lindblad-Toh K."/>
        </authorList>
    </citation>
    <scope>NUCLEOTIDE SEQUENCE [LARGE SCALE GENOMIC DNA]</scope>
</reference>
<evidence type="ECO:0000256" key="2">
    <source>
        <dbReference type="SAM" id="Phobius"/>
    </source>
</evidence>
<organism evidence="3 4">
    <name type="scientific">Oreochromis niloticus</name>
    <name type="common">Nile tilapia</name>
    <name type="synonym">Tilapia nilotica</name>
    <dbReference type="NCBI Taxonomy" id="8128"/>
    <lineage>
        <taxon>Eukaryota</taxon>
        <taxon>Metazoa</taxon>
        <taxon>Chordata</taxon>
        <taxon>Craniata</taxon>
        <taxon>Vertebrata</taxon>
        <taxon>Euteleostomi</taxon>
        <taxon>Actinopterygii</taxon>
        <taxon>Neopterygii</taxon>
        <taxon>Teleostei</taxon>
        <taxon>Neoteleostei</taxon>
        <taxon>Acanthomorphata</taxon>
        <taxon>Ovalentaria</taxon>
        <taxon>Cichlomorphae</taxon>
        <taxon>Cichliformes</taxon>
        <taxon>Cichlidae</taxon>
        <taxon>African cichlids</taxon>
        <taxon>Pseudocrenilabrinae</taxon>
        <taxon>Oreochromini</taxon>
        <taxon>Oreochromis</taxon>
    </lineage>
</organism>
<dbReference type="PANTHER" id="PTHR10794:SF96">
    <property type="entry name" value="PROTEIN ABHD15-LIKE"/>
    <property type="match status" value="1"/>
</dbReference>
<accession>A0A669EYR8</accession>
<gene>
    <name evidence="3" type="primary">LOC102076102</name>
</gene>
<reference evidence="3" key="2">
    <citation type="submission" date="2025-08" db="UniProtKB">
        <authorList>
            <consortium name="Ensembl"/>
        </authorList>
    </citation>
    <scope>IDENTIFICATION</scope>
</reference>
<dbReference type="RefSeq" id="XP_005462388.1">
    <property type="nucleotide sequence ID" value="XM_005462331.4"/>
</dbReference>
<dbReference type="GeneTree" id="ENSGT00950000182902"/>
<keyword evidence="2" id="KW-0472">Membrane</keyword>
<evidence type="ECO:0000313" key="3">
    <source>
        <dbReference type="Ensembl" id="ENSONIP00000076400.1"/>
    </source>
</evidence>
<sequence length="558" mass="62272">MASFVGDCFLFLLPSLLLLLLSLTLRVPRVHCWTVLAVRALSWRLWVIICLILGLPLHKNTSARAEEVKSAGTDILSGSGQISDEPRFICKPTALAKYLLRHCGSLAKPRLAAWPRGDPHLQTLSSLLWGKHGEALQFTRDNLLLKDGGIIAVDWAVGTKMGEAATRKKWDVRKEHQSGVRAPGYFTSAPPVLLLIPQYWGGMTPHLKALCQQALCRGFYVVVFHSRGTEGCPLTTARVTEFGDPADLEQAVAYVHSRHPSSMLFAVSEGSGSGVLLSYLGECGSSTYLTAAAAISPVFLGQLWFETPMPPIYRWGALFHRKQQLRRYASSFRGVRDVDRALSSSSLRDFEEALFCSSAQPQVSPLNSGLSSRSHSQWGLASSAAWALDERAYPAKDWESYWERNEPLRDADEVAVPVLCVCSSDDPLLLPASTLPLSLFMSNPYFFLMLTDRGGHCGFALEDERTVNEEQGGEIWSHSSVLEYFRVVAEFLRGDERNRVSWSGLMEENSQARLRGWSMAPLRRRKATEMRRPRPQAADQCTMDAQEGNFIWKRSYTR</sequence>
<dbReference type="KEGG" id="onl:102076102"/>
<name>A0A669EYR8_ORENI</name>
<keyword evidence="2" id="KW-0812">Transmembrane</keyword>
<dbReference type="AlphaFoldDB" id="A0A669EYR8"/>
<reference evidence="3" key="3">
    <citation type="submission" date="2025-09" db="UniProtKB">
        <authorList>
            <consortium name="Ensembl"/>
        </authorList>
    </citation>
    <scope>IDENTIFICATION</scope>
</reference>
<proteinExistence type="inferred from homology"/>
<dbReference type="InterPro" id="IPR029058">
    <property type="entry name" value="AB_hydrolase_fold"/>
</dbReference>
<dbReference type="PANTHER" id="PTHR10794">
    <property type="entry name" value="ABHYDROLASE DOMAIN-CONTAINING PROTEIN"/>
    <property type="match status" value="1"/>
</dbReference>
<dbReference type="OMA" id="WVIICLI"/>